<organism evidence="4 5">
    <name type="scientific">Zestosphaera tikiterensis</name>
    <dbReference type="NCBI Taxonomy" id="1973259"/>
    <lineage>
        <taxon>Archaea</taxon>
        <taxon>Thermoproteota</taxon>
        <taxon>Thermoprotei</taxon>
        <taxon>Desulfurococcales</taxon>
        <taxon>Desulfurococcaceae</taxon>
        <taxon>Zestosphaera</taxon>
    </lineage>
</organism>
<dbReference type="SUPFAM" id="SSF52402">
    <property type="entry name" value="Adenine nucleotide alpha hydrolases-like"/>
    <property type="match status" value="1"/>
</dbReference>
<dbReference type="Gene3D" id="3.40.50.620">
    <property type="entry name" value="HUPs"/>
    <property type="match status" value="1"/>
</dbReference>
<evidence type="ECO:0000259" key="3">
    <source>
        <dbReference type="Pfam" id="PF00733"/>
    </source>
</evidence>
<keyword evidence="2" id="KW-0067">ATP-binding</keyword>
<dbReference type="GO" id="GO:0006529">
    <property type="term" value="P:asparagine biosynthetic process"/>
    <property type="evidence" value="ECO:0007669"/>
    <property type="project" value="InterPro"/>
</dbReference>
<dbReference type="Pfam" id="PF00733">
    <property type="entry name" value="Asn_synthase"/>
    <property type="match status" value="2"/>
</dbReference>
<accession>A0A2R7Y8Z6</accession>
<evidence type="ECO:0000256" key="1">
    <source>
        <dbReference type="ARBA" id="ARBA00022741"/>
    </source>
</evidence>
<evidence type="ECO:0000313" key="5">
    <source>
        <dbReference type="Proteomes" id="UP000244093"/>
    </source>
</evidence>
<evidence type="ECO:0000256" key="2">
    <source>
        <dbReference type="ARBA" id="ARBA00022840"/>
    </source>
</evidence>
<feature type="domain" description="Asparagine synthetase" evidence="3">
    <location>
        <begin position="31"/>
        <end position="161"/>
    </location>
</feature>
<evidence type="ECO:0000313" key="4">
    <source>
        <dbReference type="EMBL" id="PUA33995.1"/>
    </source>
</evidence>
<dbReference type="InterPro" id="IPR014729">
    <property type="entry name" value="Rossmann-like_a/b/a_fold"/>
</dbReference>
<dbReference type="Proteomes" id="UP000244093">
    <property type="component" value="Unassembled WGS sequence"/>
</dbReference>
<dbReference type="PANTHER" id="PTHR11772:SF2">
    <property type="entry name" value="ASPARAGINE SYNTHETASE [GLUTAMINE-HYDROLYZING]"/>
    <property type="match status" value="1"/>
</dbReference>
<dbReference type="InterPro" id="IPR001962">
    <property type="entry name" value="Asn_synthase"/>
</dbReference>
<reference evidence="4 5" key="1">
    <citation type="journal article" date="2018" name="Syst. Appl. Microbiol.">
        <title>A new symbiotic nanoarchaeote (Candidatus Nanoclepta minutus) and its host (Zestosphaera tikiterensis gen. nov., sp. nov.) from a New Zealand hot spring.</title>
        <authorList>
            <person name="St John E."/>
            <person name="Liu Y."/>
            <person name="Podar M."/>
            <person name="Stott M.B."/>
            <person name="Meneghin J."/>
            <person name="Chen Z."/>
            <person name="Lagutin K."/>
            <person name="Mitchell K."/>
            <person name="Reysenbach A.L."/>
        </authorList>
    </citation>
    <scope>NUCLEOTIDE SEQUENCE [LARGE SCALE GENOMIC DNA]</scope>
    <source>
        <strain evidence="4">NZ3</strain>
    </source>
</reference>
<dbReference type="CDD" id="cd01991">
    <property type="entry name" value="Asn_synthase_B_C"/>
    <property type="match status" value="1"/>
</dbReference>
<dbReference type="AlphaFoldDB" id="A0A2R7Y8Z6"/>
<name>A0A2R7Y8Z6_9CREN</name>
<dbReference type="EMBL" id="NBVN01000001">
    <property type="protein sequence ID" value="PUA33995.1"/>
    <property type="molecule type" value="Genomic_DNA"/>
</dbReference>
<dbReference type="InterPro" id="IPR050795">
    <property type="entry name" value="Asn_Synthetase"/>
</dbReference>
<keyword evidence="1" id="KW-0547">Nucleotide-binding</keyword>
<dbReference type="PANTHER" id="PTHR11772">
    <property type="entry name" value="ASPARAGINE SYNTHETASE"/>
    <property type="match status" value="1"/>
</dbReference>
<gene>
    <name evidence="4" type="ORF">B7O98_00860</name>
</gene>
<proteinExistence type="predicted"/>
<sequence length="269" mass="30167">MMEVANMPCHIYEKLLIDRIADVIRNTECDCIALSGGIDTSLIAAISVKVVNHIPKALVAYYKNGIPRDLTYALHVAKVLSLDIDFIEIDDKYITEILPVISEIAKKGGHEDYIEIRNDIVFYAILEKARNNCKCIYTGSGGDEVFSGYSFMHAQLLENEIDEKRRAWAYGRYPEKEISKLINVNIVTPYLDRKVLELALSIPVRCLRTTVLRGKEILRNALEDMNLSVIADRAKTPAEAGAGTDIIDNNYLIRINSQITHSGVVDGCY</sequence>
<dbReference type="GO" id="GO:0005829">
    <property type="term" value="C:cytosol"/>
    <property type="evidence" value="ECO:0007669"/>
    <property type="project" value="TreeGrafter"/>
</dbReference>
<feature type="domain" description="Asparagine synthetase" evidence="3">
    <location>
        <begin position="188"/>
        <end position="252"/>
    </location>
</feature>
<dbReference type="GO" id="GO:0004066">
    <property type="term" value="F:asparagine synthase (glutamine-hydrolyzing) activity"/>
    <property type="evidence" value="ECO:0007669"/>
    <property type="project" value="InterPro"/>
</dbReference>
<comment type="caution">
    <text evidence="4">The sequence shown here is derived from an EMBL/GenBank/DDBJ whole genome shotgun (WGS) entry which is preliminary data.</text>
</comment>
<dbReference type="GO" id="GO:0005524">
    <property type="term" value="F:ATP binding"/>
    <property type="evidence" value="ECO:0007669"/>
    <property type="project" value="UniProtKB-KW"/>
</dbReference>
<protein>
    <recommendedName>
        <fullName evidence="3">Asparagine synthetase domain-containing protein</fullName>
    </recommendedName>
</protein>